<sequence>MQFLDPDQTYDILFAQKISGQVLGLLGALESHGIFGDSICFIDRIVPNSLNPFP</sequence>
<name>A0ABR9VRT4_9SYNC</name>
<proteinExistence type="predicted"/>
<dbReference type="EMBL" id="JADEVV010000022">
    <property type="protein sequence ID" value="MBE9254059.1"/>
    <property type="molecule type" value="Genomic_DNA"/>
</dbReference>
<organism evidence="1 2">
    <name type="scientific">Synechocystis salina LEGE 00031</name>
    <dbReference type="NCBI Taxonomy" id="1828736"/>
    <lineage>
        <taxon>Bacteria</taxon>
        <taxon>Bacillati</taxon>
        <taxon>Cyanobacteriota</taxon>
        <taxon>Cyanophyceae</taxon>
        <taxon>Synechococcales</taxon>
        <taxon>Merismopediaceae</taxon>
        <taxon>Synechocystis</taxon>
    </lineage>
</organism>
<protein>
    <submittedName>
        <fullName evidence="1">Uncharacterized protein</fullName>
    </submittedName>
</protein>
<gene>
    <name evidence="1" type="ORF">IQ217_09435</name>
</gene>
<reference evidence="1 2" key="1">
    <citation type="submission" date="2020-10" db="EMBL/GenBank/DDBJ databases">
        <authorList>
            <person name="Castelo-Branco R."/>
            <person name="Eusebio N."/>
            <person name="Adriana R."/>
            <person name="Vieira A."/>
            <person name="Brugerolle De Fraissinette N."/>
            <person name="Rezende De Castro R."/>
            <person name="Schneider M.P."/>
            <person name="Vasconcelos V."/>
            <person name="Leao P.N."/>
        </authorList>
    </citation>
    <scope>NUCLEOTIDE SEQUENCE [LARGE SCALE GENOMIC DNA]</scope>
    <source>
        <strain evidence="1 2">LEGE 00031</strain>
    </source>
</reference>
<accession>A0ABR9VRT4</accession>
<dbReference type="Proteomes" id="UP000658720">
    <property type="component" value="Unassembled WGS sequence"/>
</dbReference>
<dbReference type="RefSeq" id="WP_194019739.1">
    <property type="nucleotide sequence ID" value="NZ_JADEVV010000022.1"/>
</dbReference>
<comment type="caution">
    <text evidence="1">The sequence shown here is derived from an EMBL/GenBank/DDBJ whole genome shotgun (WGS) entry which is preliminary data.</text>
</comment>
<evidence type="ECO:0000313" key="2">
    <source>
        <dbReference type="Proteomes" id="UP000658720"/>
    </source>
</evidence>
<evidence type="ECO:0000313" key="1">
    <source>
        <dbReference type="EMBL" id="MBE9254059.1"/>
    </source>
</evidence>
<keyword evidence="2" id="KW-1185">Reference proteome</keyword>